<protein>
    <submittedName>
        <fullName evidence="3">C-type cytochrome biogenesis protein CcmI</fullName>
    </submittedName>
</protein>
<dbReference type="EMBL" id="QYBC01000006">
    <property type="protein sequence ID" value="RYB05586.1"/>
    <property type="molecule type" value="Genomic_DNA"/>
</dbReference>
<dbReference type="GO" id="GO:0005886">
    <property type="term" value="C:plasma membrane"/>
    <property type="evidence" value="ECO:0007669"/>
    <property type="project" value="TreeGrafter"/>
</dbReference>
<dbReference type="GO" id="GO:0017004">
    <property type="term" value="P:cytochrome complex assembly"/>
    <property type="evidence" value="ECO:0007669"/>
    <property type="project" value="UniProtKB-KW"/>
</dbReference>
<keyword evidence="4" id="KW-1185">Reference proteome</keyword>
<dbReference type="PANTHER" id="PTHR47870">
    <property type="entry name" value="CYTOCHROME C-TYPE BIOGENESIS PROTEIN CCMH"/>
    <property type="match status" value="1"/>
</dbReference>
<evidence type="ECO:0000256" key="1">
    <source>
        <dbReference type="ARBA" id="ARBA00004196"/>
    </source>
</evidence>
<dbReference type="InterPro" id="IPR017560">
    <property type="entry name" value="Cyt_c_biogenesis_CcmI"/>
</dbReference>
<dbReference type="GO" id="GO:0030313">
    <property type="term" value="C:cell envelope"/>
    <property type="evidence" value="ECO:0007669"/>
    <property type="project" value="UniProtKB-SubCell"/>
</dbReference>
<name>A0A4Q2RCZ9_9HYPH</name>
<comment type="subcellular location">
    <subcellularLocation>
        <location evidence="1">Cell envelope</location>
    </subcellularLocation>
</comment>
<dbReference type="PANTHER" id="PTHR47870:SF1">
    <property type="entry name" value="CYTOCHROME C-TYPE BIOGENESIS PROTEIN CCMH"/>
    <property type="match status" value="1"/>
</dbReference>
<accession>A0A4Q2RCZ9</accession>
<dbReference type="NCBIfam" id="TIGR03142">
    <property type="entry name" value="cytochro_ccmI"/>
    <property type="match status" value="1"/>
</dbReference>
<dbReference type="SUPFAM" id="SSF48452">
    <property type="entry name" value="TPR-like"/>
    <property type="match status" value="1"/>
</dbReference>
<reference evidence="3 4" key="2">
    <citation type="submission" date="2019-02" db="EMBL/GenBank/DDBJ databases">
        <title>'Lichenibacterium ramalinii' gen. nov. sp. nov., 'Lichenibacterium minor' gen. nov. sp. nov.</title>
        <authorList>
            <person name="Pankratov T."/>
        </authorList>
    </citation>
    <scope>NUCLEOTIDE SEQUENCE [LARGE SCALE GENOMIC DNA]</scope>
    <source>
        <strain evidence="3 4">RmlP001</strain>
    </source>
</reference>
<gene>
    <name evidence="3" type="primary">ccmI</name>
    <name evidence="3" type="ORF">D3272_08215</name>
</gene>
<evidence type="ECO:0000256" key="2">
    <source>
        <dbReference type="ARBA" id="ARBA00022748"/>
    </source>
</evidence>
<evidence type="ECO:0000313" key="3">
    <source>
        <dbReference type="EMBL" id="RYB05586.1"/>
    </source>
</evidence>
<sequence length="374" mass="38827">MVWFAFALMTAAALLCVAWPLLHPRRRRAAGASDVAFYRDQLAELDADVDRGILQPADAEATRAELGRRLIRAADVTGAEPPAGPRRVAVALAAGVAVLAVAGGVYADVGRPDLPDAPLAARRDGTTDFAAAIAKIEAHLAADPDDGRGLAVMAPIYMKMGRFGDAARTYRDLIRVVGPTAERRAALGQALAMAADGVVTAEAREAFDAALKEDPALPQARFFQGLAALQDGDKAKARAVWMALVAEAPPGAPYADTVRRRIAGLDGAPVGAPAPAPSAAAAEPAMPAGAAAVAALPADRQRVAIRGMVDGLAARLAEDGQDADGWLRLVRAYRVLGEDDKAVKALADARRSMSGNAPVLGRLDRLAHELGLES</sequence>
<comment type="caution">
    <text evidence="3">The sequence shown here is derived from an EMBL/GenBank/DDBJ whole genome shotgun (WGS) entry which is preliminary data.</text>
</comment>
<dbReference type="AlphaFoldDB" id="A0A4Q2RCZ9"/>
<dbReference type="RefSeq" id="WP_129218690.1">
    <property type="nucleotide sequence ID" value="NZ_QYBC01000006.1"/>
</dbReference>
<dbReference type="OrthoDB" id="9815847at2"/>
<dbReference type="Pfam" id="PF13432">
    <property type="entry name" value="TPR_16"/>
    <property type="match status" value="1"/>
</dbReference>
<reference evidence="3 4" key="1">
    <citation type="submission" date="2018-09" db="EMBL/GenBank/DDBJ databases">
        <authorList>
            <person name="Grouzdev D.S."/>
            <person name="Krutkina M.S."/>
        </authorList>
    </citation>
    <scope>NUCLEOTIDE SEQUENCE [LARGE SCALE GENOMIC DNA]</scope>
    <source>
        <strain evidence="3 4">RmlP001</strain>
    </source>
</reference>
<proteinExistence type="predicted"/>
<dbReference type="Gene3D" id="1.25.40.10">
    <property type="entry name" value="Tetratricopeptide repeat domain"/>
    <property type="match status" value="2"/>
</dbReference>
<evidence type="ECO:0000313" key="4">
    <source>
        <dbReference type="Proteomes" id="UP000289411"/>
    </source>
</evidence>
<dbReference type="InterPro" id="IPR051263">
    <property type="entry name" value="C-type_cytochrome_biogenesis"/>
</dbReference>
<dbReference type="Proteomes" id="UP000289411">
    <property type="component" value="Unassembled WGS sequence"/>
</dbReference>
<keyword evidence="2" id="KW-0201">Cytochrome c-type biogenesis</keyword>
<dbReference type="InterPro" id="IPR011990">
    <property type="entry name" value="TPR-like_helical_dom_sf"/>
</dbReference>
<organism evidence="3 4">
    <name type="scientific">Lichenibacterium ramalinae</name>
    <dbReference type="NCBI Taxonomy" id="2316527"/>
    <lineage>
        <taxon>Bacteria</taxon>
        <taxon>Pseudomonadati</taxon>
        <taxon>Pseudomonadota</taxon>
        <taxon>Alphaproteobacteria</taxon>
        <taxon>Hyphomicrobiales</taxon>
        <taxon>Lichenihabitantaceae</taxon>
        <taxon>Lichenibacterium</taxon>
    </lineage>
</organism>